<dbReference type="PROSITE" id="PS51819">
    <property type="entry name" value="VOC"/>
    <property type="match status" value="2"/>
</dbReference>
<protein>
    <submittedName>
        <fullName evidence="2">VOC family protein</fullName>
    </submittedName>
</protein>
<accession>A0A437Q075</accession>
<organism evidence="2 3">
    <name type="scientific">Streptomyces antnestii</name>
    <dbReference type="NCBI Taxonomy" id="2494256"/>
    <lineage>
        <taxon>Bacteria</taxon>
        <taxon>Bacillati</taxon>
        <taxon>Actinomycetota</taxon>
        <taxon>Actinomycetes</taxon>
        <taxon>Kitasatosporales</taxon>
        <taxon>Streptomycetaceae</taxon>
        <taxon>Streptomyces</taxon>
    </lineage>
</organism>
<dbReference type="InterPro" id="IPR037523">
    <property type="entry name" value="VOC_core"/>
</dbReference>
<proteinExistence type="predicted"/>
<dbReference type="OrthoDB" id="9793039at2"/>
<feature type="domain" description="VOC" evidence="1">
    <location>
        <begin position="10"/>
        <end position="123"/>
    </location>
</feature>
<dbReference type="PANTHER" id="PTHR33993">
    <property type="entry name" value="GLYOXALASE-RELATED"/>
    <property type="match status" value="1"/>
</dbReference>
<reference evidence="2 3" key="1">
    <citation type="submission" date="2019-01" db="EMBL/GenBank/DDBJ databases">
        <title>Genome sequences of Streptomyces and Rhizobium isolates collected from root and soil.</title>
        <authorList>
            <person name="Chhettri S."/>
            <person name="Sevigny J.L."/>
            <person name="Sen A."/>
            <person name="Ennis N."/>
            <person name="Tisa L."/>
        </authorList>
    </citation>
    <scope>NUCLEOTIDE SEQUENCE [LARGE SCALE GENOMIC DNA]</scope>
    <source>
        <strain evidence="2 3">San01</strain>
    </source>
</reference>
<evidence type="ECO:0000313" key="3">
    <source>
        <dbReference type="Proteomes" id="UP000283128"/>
    </source>
</evidence>
<comment type="caution">
    <text evidence="2">The sequence shown here is derived from an EMBL/GenBank/DDBJ whole genome shotgun (WGS) entry which is preliminary data.</text>
</comment>
<dbReference type="EMBL" id="RZYA01000002">
    <property type="protein sequence ID" value="RVU27906.1"/>
    <property type="molecule type" value="Genomic_DNA"/>
</dbReference>
<dbReference type="InterPro" id="IPR029068">
    <property type="entry name" value="Glyas_Bleomycin-R_OHBP_Dase"/>
</dbReference>
<dbReference type="Gene3D" id="3.10.180.10">
    <property type="entry name" value="2,3-Dihydroxybiphenyl 1,2-Dioxygenase, domain 1"/>
    <property type="match status" value="2"/>
</dbReference>
<feature type="domain" description="VOC" evidence="1">
    <location>
        <begin position="137"/>
        <end position="262"/>
    </location>
</feature>
<gene>
    <name evidence="2" type="ORF">EOT10_06400</name>
</gene>
<dbReference type="PANTHER" id="PTHR33993:SF10">
    <property type="entry name" value="CONSERVED PROTEIN"/>
    <property type="match status" value="1"/>
</dbReference>
<dbReference type="SUPFAM" id="SSF54593">
    <property type="entry name" value="Glyoxalase/Bleomycin resistance protein/Dihydroxybiphenyl dioxygenase"/>
    <property type="match status" value="2"/>
</dbReference>
<sequence>MLSTTYVPGAPNWLDLGVPDVGAAAEFYGGVFGWTFQSAGPEGGGYGFFQLDGKSVGAAGPLTEPGATPSWTVYFHTPDADGVAKAVEASGGRVRVPPGDVFTAGRMAAFTDPTGADFAVWQPGDTKGLDVVMQPNALCWTELYTTDDATAKDFYRTVFSWQYQSMPTGEGGPEYTVVAPATASDVAEASHGGIMQLQQDNLDAGSGSEWHPYFGVEDCDATYAAATARGATTLFPPMDVPGVGRMAMVNDPFGATFALIKGDPTMG</sequence>
<dbReference type="Pfam" id="PF00903">
    <property type="entry name" value="Glyoxalase"/>
    <property type="match status" value="2"/>
</dbReference>
<dbReference type="AlphaFoldDB" id="A0A437Q075"/>
<dbReference type="InterPro" id="IPR052164">
    <property type="entry name" value="Anthracycline_SecMetBiosynth"/>
</dbReference>
<dbReference type="InterPro" id="IPR004360">
    <property type="entry name" value="Glyas_Fos-R_dOase_dom"/>
</dbReference>
<keyword evidence="3" id="KW-1185">Reference proteome</keyword>
<dbReference type="Proteomes" id="UP000283128">
    <property type="component" value="Unassembled WGS sequence"/>
</dbReference>
<evidence type="ECO:0000313" key="2">
    <source>
        <dbReference type="EMBL" id="RVU27906.1"/>
    </source>
</evidence>
<evidence type="ECO:0000259" key="1">
    <source>
        <dbReference type="PROSITE" id="PS51819"/>
    </source>
</evidence>
<dbReference type="RefSeq" id="WP_127827061.1">
    <property type="nucleotide sequence ID" value="NZ_RZYA01000002.1"/>
</dbReference>
<name>A0A437Q075_9ACTN</name>
<dbReference type="CDD" id="cd07247">
    <property type="entry name" value="SgaA_N_like"/>
    <property type="match status" value="2"/>
</dbReference>